<dbReference type="SMART" id="SM00394">
    <property type="entry name" value="RIIa"/>
    <property type="match status" value="1"/>
</dbReference>
<dbReference type="CDD" id="cd00038">
    <property type="entry name" value="CAP_ED"/>
    <property type="match status" value="1"/>
</dbReference>
<keyword evidence="2" id="KW-0597">Phosphoprotein</keyword>
<dbReference type="InterPro" id="IPR018488">
    <property type="entry name" value="cNMP-bd_CS"/>
</dbReference>
<proteinExistence type="inferred from homology"/>
<dbReference type="InterPro" id="IPR018490">
    <property type="entry name" value="cNMP-bd_dom_sf"/>
</dbReference>
<dbReference type="GO" id="GO:0004862">
    <property type="term" value="F:cAMP-dependent protein kinase inhibitor activity"/>
    <property type="evidence" value="ECO:0007669"/>
    <property type="project" value="TreeGrafter"/>
</dbReference>
<gene>
    <name evidence="9" type="ORF">P4O66_000665</name>
</gene>
<reference evidence="9" key="1">
    <citation type="submission" date="2023-03" db="EMBL/GenBank/DDBJ databases">
        <title>Electrophorus voltai genome.</title>
        <authorList>
            <person name="Bian C."/>
        </authorList>
    </citation>
    <scope>NUCLEOTIDE SEQUENCE</scope>
    <source>
        <strain evidence="9">CB-2022</strain>
        <tissue evidence="9">Muscle</tissue>
    </source>
</reference>
<evidence type="ECO:0000313" key="10">
    <source>
        <dbReference type="Proteomes" id="UP001239994"/>
    </source>
</evidence>
<keyword evidence="5" id="KW-0547">Nucleotide-binding</keyword>
<protein>
    <recommendedName>
        <fullName evidence="8">Cyclic nucleotide-binding domain-containing protein</fullName>
    </recommendedName>
</protein>
<dbReference type="Gene3D" id="2.60.120.10">
    <property type="entry name" value="Jelly Rolls"/>
    <property type="match status" value="1"/>
</dbReference>
<dbReference type="EMBL" id="JAROKS010000012">
    <property type="protein sequence ID" value="KAK1798172.1"/>
    <property type="molecule type" value="Genomic_DNA"/>
</dbReference>
<dbReference type="GO" id="GO:0005952">
    <property type="term" value="C:cAMP-dependent protein kinase complex"/>
    <property type="evidence" value="ECO:0007669"/>
    <property type="project" value="InterPro"/>
</dbReference>
<dbReference type="SUPFAM" id="SSF51206">
    <property type="entry name" value="cAMP-binding domain-like"/>
    <property type="match status" value="1"/>
</dbReference>
<evidence type="ECO:0000259" key="8">
    <source>
        <dbReference type="PROSITE" id="PS50042"/>
    </source>
</evidence>
<dbReference type="FunFam" id="1.20.890.10:FF:000001">
    <property type="entry name" value="cAMP-dependent protein kinase type I-alpha regulatory subunit"/>
    <property type="match status" value="1"/>
</dbReference>
<dbReference type="PROSITE" id="PS00888">
    <property type="entry name" value="CNMP_BINDING_1"/>
    <property type="match status" value="1"/>
</dbReference>
<evidence type="ECO:0000256" key="7">
    <source>
        <dbReference type="SAM" id="MobiDB-lite"/>
    </source>
</evidence>
<dbReference type="GO" id="GO:0034236">
    <property type="term" value="F:protein kinase A catalytic subunit binding"/>
    <property type="evidence" value="ECO:0007669"/>
    <property type="project" value="TreeGrafter"/>
</dbReference>
<evidence type="ECO:0000256" key="4">
    <source>
        <dbReference type="ARBA" id="ARBA00022737"/>
    </source>
</evidence>
<evidence type="ECO:0000256" key="5">
    <source>
        <dbReference type="ARBA" id="ARBA00022741"/>
    </source>
</evidence>
<keyword evidence="6" id="KW-0114">cAMP</keyword>
<dbReference type="InterPro" id="IPR042818">
    <property type="entry name" value="RIbeta_DD"/>
</dbReference>
<evidence type="ECO:0000256" key="3">
    <source>
        <dbReference type="ARBA" id="ARBA00022566"/>
    </source>
</evidence>
<sequence length="274" mass="31072">MATSSSSSANLEEDESLKGCEVFVQKHNIQQILKECIVNLCIAKPERPMHFLREHFEKLEKEECKQILARQKSNSQSDSHDDEVSPPPPNPVVKARRRRGGVSAEVYTEEDAVSYVRKVIPKDYKTMTALARAISKNVLFAHLDDNERSDIFDAMFPVTHIAGETVIQQGDEGDNFYVIDQGEVDVYVNGEWVTSIGEGGSFGELALIYGTPRAATVKAKSDLKLWGIDRDSYRRILMGSTLRKRKMYEEFLSKVSILAMLKKADWDYMVQHLH</sequence>
<organism evidence="9 10">
    <name type="scientific">Electrophorus voltai</name>
    <dbReference type="NCBI Taxonomy" id="2609070"/>
    <lineage>
        <taxon>Eukaryota</taxon>
        <taxon>Metazoa</taxon>
        <taxon>Chordata</taxon>
        <taxon>Craniata</taxon>
        <taxon>Vertebrata</taxon>
        <taxon>Euteleostomi</taxon>
        <taxon>Actinopterygii</taxon>
        <taxon>Neopterygii</taxon>
        <taxon>Teleostei</taxon>
        <taxon>Ostariophysi</taxon>
        <taxon>Gymnotiformes</taxon>
        <taxon>Gymnotoidei</taxon>
        <taxon>Gymnotidae</taxon>
        <taxon>Electrophorus</taxon>
    </lineage>
</organism>
<name>A0AAD8ZFM2_9TELE</name>
<comment type="similarity">
    <text evidence="1">Belongs to the cAMP-dependent kinase regulatory chain family.</text>
</comment>
<dbReference type="AlphaFoldDB" id="A0AAD8ZFM2"/>
<dbReference type="CDD" id="cd12102">
    <property type="entry name" value="DD_RIbeta_PKA"/>
    <property type="match status" value="1"/>
</dbReference>
<dbReference type="PANTHER" id="PTHR11635:SF126">
    <property type="entry name" value="CAMP-DEPENDENT PROTEIN KINASE TYPE I-BETA REGULATORY SUBUNIT"/>
    <property type="match status" value="1"/>
</dbReference>
<evidence type="ECO:0000313" key="9">
    <source>
        <dbReference type="EMBL" id="KAK1798172.1"/>
    </source>
</evidence>
<dbReference type="Gene3D" id="1.20.890.10">
    <property type="entry name" value="cAMP-dependent protein kinase regulatory subunit, dimerization-anchoring domain"/>
    <property type="match status" value="1"/>
</dbReference>
<evidence type="ECO:0000256" key="1">
    <source>
        <dbReference type="ARBA" id="ARBA00005753"/>
    </source>
</evidence>
<dbReference type="PRINTS" id="PR00103">
    <property type="entry name" value="CAMPKINASE"/>
</dbReference>
<dbReference type="GO" id="GO:0030552">
    <property type="term" value="F:cAMP binding"/>
    <property type="evidence" value="ECO:0007669"/>
    <property type="project" value="UniProtKB-KW"/>
</dbReference>
<keyword evidence="10" id="KW-1185">Reference proteome</keyword>
<dbReference type="InterPro" id="IPR003117">
    <property type="entry name" value="cAMP_dep_PK_reg_su_I/II_a/b"/>
</dbReference>
<dbReference type="InterPro" id="IPR014710">
    <property type="entry name" value="RmlC-like_jellyroll"/>
</dbReference>
<keyword evidence="4" id="KW-0677">Repeat</keyword>
<evidence type="ECO:0000256" key="6">
    <source>
        <dbReference type="ARBA" id="ARBA00023149"/>
    </source>
</evidence>
<dbReference type="InterPro" id="IPR050503">
    <property type="entry name" value="cAMP-dep_PK_reg_su-like"/>
</dbReference>
<dbReference type="Proteomes" id="UP001239994">
    <property type="component" value="Unassembled WGS sequence"/>
</dbReference>
<dbReference type="PANTHER" id="PTHR11635">
    <property type="entry name" value="CAMP-DEPENDENT PROTEIN KINASE REGULATORY CHAIN"/>
    <property type="match status" value="1"/>
</dbReference>
<dbReference type="PROSITE" id="PS00889">
    <property type="entry name" value="CNMP_BINDING_2"/>
    <property type="match status" value="1"/>
</dbReference>
<dbReference type="Pfam" id="PF00027">
    <property type="entry name" value="cNMP_binding"/>
    <property type="match status" value="1"/>
</dbReference>
<dbReference type="SUPFAM" id="SSF47391">
    <property type="entry name" value="Dimerization-anchoring domain of cAMP-dependent PK regulatory subunit"/>
    <property type="match status" value="1"/>
</dbReference>
<keyword evidence="3" id="KW-0116">cAMP-binding</keyword>
<evidence type="ECO:0000256" key="2">
    <source>
        <dbReference type="ARBA" id="ARBA00022553"/>
    </source>
</evidence>
<dbReference type="FunFam" id="2.60.120.10:FF:000013">
    <property type="entry name" value="cAMP-dependent protein kinase type I regulatory subunit"/>
    <property type="match status" value="1"/>
</dbReference>
<dbReference type="Pfam" id="PF02197">
    <property type="entry name" value="RIIa"/>
    <property type="match status" value="1"/>
</dbReference>
<feature type="domain" description="Cyclic nucleotide-binding" evidence="8">
    <location>
        <begin position="139"/>
        <end position="254"/>
    </location>
</feature>
<dbReference type="GO" id="GO:0005829">
    <property type="term" value="C:cytosol"/>
    <property type="evidence" value="ECO:0007669"/>
    <property type="project" value="TreeGrafter"/>
</dbReference>
<accession>A0AAD8ZFM2</accession>
<feature type="region of interest" description="Disordered" evidence="7">
    <location>
        <begin position="68"/>
        <end position="99"/>
    </location>
</feature>
<dbReference type="SMART" id="SM00100">
    <property type="entry name" value="cNMP"/>
    <property type="match status" value="1"/>
</dbReference>
<dbReference type="PROSITE" id="PS50042">
    <property type="entry name" value="CNMP_BINDING_3"/>
    <property type="match status" value="1"/>
</dbReference>
<dbReference type="InterPro" id="IPR000595">
    <property type="entry name" value="cNMP-bd_dom"/>
</dbReference>
<comment type="caution">
    <text evidence="9">The sequence shown here is derived from an EMBL/GenBank/DDBJ whole genome shotgun (WGS) entry which is preliminary data.</text>
</comment>